<gene>
    <name evidence="2" type="ORF">BEMITA_LOCUS2763</name>
</gene>
<evidence type="ECO:0000256" key="1">
    <source>
        <dbReference type="SAM" id="MobiDB-lite"/>
    </source>
</evidence>
<accession>A0A9P0A2Y8</accession>
<name>A0A9P0A2Y8_BEMTA</name>
<evidence type="ECO:0000313" key="2">
    <source>
        <dbReference type="EMBL" id="CAH0383303.1"/>
    </source>
</evidence>
<evidence type="ECO:0000313" key="3">
    <source>
        <dbReference type="Proteomes" id="UP001152759"/>
    </source>
</evidence>
<organism evidence="2 3">
    <name type="scientific">Bemisia tabaci</name>
    <name type="common">Sweetpotato whitefly</name>
    <name type="synonym">Aleurodes tabaci</name>
    <dbReference type="NCBI Taxonomy" id="7038"/>
    <lineage>
        <taxon>Eukaryota</taxon>
        <taxon>Metazoa</taxon>
        <taxon>Ecdysozoa</taxon>
        <taxon>Arthropoda</taxon>
        <taxon>Hexapoda</taxon>
        <taxon>Insecta</taxon>
        <taxon>Pterygota</taxon>
        <taxon>Neoptera</taxon>
        <taxon>Paraneoptera</taxon>
        <taxon>Hemiptera</taxon>
        <taxon>Sternorrhyncha</taxon>
        <taxon>Aleyrodoidea</taxon>
        <taxon>Aleyrodidae</taxon>
        <taxon>Aleyrodinae</taxon>
        <taxon>Bemisia</taxon>
    </lineage>
</organism>
<proteinExistence type="predicted"/>
<dbReference type="AlphaFoldDB" id="A0A9P0A2Y8"/>
<reference evidence="2" key="1">
    <citation type="submission" date="2021-12" db="EMBL/GenBank/DDBJ databases">
        <authorList>
            <person name="King R."/>
        </authorList>
    </citation>
    <scope>NUCLEOTIDE SEQUENCE</scope>
</reference>
<keyword evidence="3" id="KW-1185">Reference proteome</keyword>
<feature type="compositionally biased region" description="Basic residues" evidence="1">
    <location>
        <begin position="187"/>
        <end position="196"/>
    </location>
</feature>
<sequence>MCLMYNILCQQSKGPRIYLSNPPLDTVAGVLPWKNQEWLDKLKELKEWHQKPGNHEMTLNELKAKKNSLVEELKEDTCHEDATSGNIRCAEVLRAFQDIYKNWRGVCKYAFMGWCQPWASPAGPQSTITYKCSFFIKVDRGYAPPLHGYSFKAQDCVDHLGLEIEKFEKSTTPEANKAIEPAASSPGRKRRQKKGKTGQIGGN</sequence>
<protein>
    <submittedName>
        <fullName evidence="2">Uncharacterized protein</fullName>
    </submittedName>
</protein>
<feature type="region of interest" description="Disordered" evidence="1">
    <location>
        <begin position="171"/>
        <end position="203"/>
    </location>
</feature>
<dbReference type="Proteomes" id="UP001152759">
    <property type="component" value="Chromosome 10"/>
</dbReference>
<dbReference type="EMBL" id="OU963871">
    <property type="protein sequence ID" value="CAH0383303.1"/>
    <property type="molecule type" value="Genomic_DNA"/>
</dbReference>